<dbReference type="SUPFAM" id="SSF47473">
    <property type="entry name" value="EF-hand"/>
    <property type="match status" value="1"/>
</dbReference>
<feature type="compositionally biased region" description="Basic and acidic residues" evidence="1">
    <location>
        <begin position="228"/>
        <end position="238"/>
    </location>
</feature>
<dbReference type="Pfam" id="PF13202">
    <property type="entry name" value="EF-hand_5"/>
    <property type="match status" value="2"/>
</dbReference>
<dbReference type="Proteomes" id="UP001165363">
    <property type="component" value="Unassembled WGS sequence"/>
</dbReference>
<comment type="caution">
    <text evidence="3">The sequence shown here is derived from an EMBL/GenBank/DDBJ whole genome shotgun (WGS) entry which is preliminary data.</text>
</comment>
<reference evidence="3" key="1">
    <citation type="submission" date="2022-05" db="EMBL/GenBank/DDBJ databases">
        <authorList>
            <person name="Jo J.-H."/>
            <person name="Im W.-T."/>
        </authorList>
    </citation>
    <scope>NUCLEOTIDE SEQUENCE</scope>
    <source>
        <strain evidence="3">SE158</strain>
    </source>
</reference>
<dbReference type="Gene3D" id="1.10.238.10">
    <property type="entry name" value="EF-hand"/>
    <property type="match status" value="1"/>
</dbReference>
<evidence type="ECO:0000313" key="3">
    <source>
        <dbReference type="EMBL" id="MCL6682533.1"/>
    </source>
</evidence>
<dbReference type="InterPro" id="IPR018247">
    <property type="entry name" value="EF_Hand_1_Ca_BS"/>
</dbReference>
<name>A0ABT0RIS7_9SPHN</name>
<feature type="compositionally biased region" description="Basic and acidic residues" evidence="1">
    <location>
        <begin position="112"/>
        <end position="132"/>
    </location>
</feature>
<dbReference type="PROSITE" id="PS00018">
    <property type="entry name" value="EF_HAND_1"/>
    <property type="match status" value="1"/>
</dbReference>
<dbReference type="InterPro" id="IPR011992">
    <property type="entry name" value="EF-hand-dom_pair"/>
</dbReference>
<sequence>MPFLMIVAALALADQPKVEAPIMVVGRPWAPFISPMGEPFRATDTNDDPFARWFHQADRNADGILTLDEMQADADRFFRTLDDNHDGQIDPEEINVYETEVTTEVQVDSKWKRSRQELAEAKPAEAKAPEPSRHRRSHRPGAWGPEDNGIDGYQLYGLQGAARYGLLNIPEPVAGADADFNRSITLEEFRRAAAQRFQLLDSKHAGRLAIQDLEPLLPTRPKGKKLRKFPDDDGRDQRVGLPLPEGN</sequence>
<evidence type="ECO:0000313" key="4">
    <source>
        <dbReference type="Proteomes" id="UP001165363"/>
    </source>
</evidence>
<feature type="region of interest" description="Disordered" evidence="1">
    <location>
        <begin position="216"/>
        <end position="247"/>
    </location>
</feature>
<accession>A0ABT0RIS7</accession>
<feature type="domain" description="EF-hand" evidence="2">
    <location>
        <begin position="69"/>
        <end position="104"/>
    </location>
</feature>
<protein>
    <submittedName>
        <fullName evidence="3">EF-hand domain-containing protein</fullName>
    </submittedName>
</protein>
<dbReference type="PROSITE" id="PS50222">
    <property type="entry name" value="EF_HAND_2"/>
    <property type="match status" value="1"/>
</dbReference>
<gene>
    <name evidence="3" type="ORF">LZ536_01260</name>
</gene>
<evidence type="ECO:0000259" key="2">
    <source>
        <dbReference type="PROSITE" id="PS50222"/>
    </source>
</evidence>
<dbReference type="RefSeq" id="WP_249846499.1">
    <property type="nucleotide sequence ID" value="NZ_JAMGBD010000001.1"/>
</dbReference>
<proteinExistence type="predicted"/>
<feature type="region of interest" description="Disordered" evidence="1">
    <location>
        <begin position="112"/>
        <end position="148"/>
    </location>
</feature>
<evidence type="ECO:0000256" key="1">
    <source>
        <dbReference type="SAM" id="MobiDB-lite"/>
    </source>
</evidence>
<keyword evidence="4" id="KW-1185">Reference proteome</keyword>
<organism evidence="3 4">
    <name type="scientific">Sphingomonas alba</name>
    <dbReference type="NCBI Taxonomy" id="2908208"/>
    <lineage>
        <taxon>Bacteria</taxon>
        <taxon>Pseudomonadati</taxon>
        <taxon>Pseudomonadota</taxon>
        <taxon>Alphaproteobacteria</taxon>
        <taxon>Sphingomonadales</taxon>
        <taxon>Sphingomonadaceae</taxon>
        <taxon>Sphingomonas</taxon>
    </lineage>
</organism>
<dbReference type="InterPro" id="IPR002048">
    <property type="entry name" value="EF_hand_dom"/>
</dbReference>
<dbReference type="EMBL" id="JAMGBD010000001">
    <property type="protein sequence ID" value="MCL6682533.1"/>
    <property type="molecule type" value="Genomic_DNA"/>
</dbReference>